<dbReference type="Pfam" id="PF00271">
    <property type="entry name" value="Helicase_C"/>
    <property type="match status" value="1"/>
</dbReference>
<keyword evidence="2 6" id="KW-0378">Hydrolase</keyword>
<dbReference type="PROSITE" id="PS51192">
    <property type="entry name" value="HELICASE_ATP_BIND_1"/>
    <property type="match status" value="1"/>
</dbReference>
<feature type="region of interest" description="Disordered" evidence="7">
    <location>
        <begin position="360"/>
        <end position="445"/>
    </location>
</feature>
<evidence type="ECO:0000259" key="9">
    <source>
        <dbReference type="PROSITE" id="PS51194"/>
    </source>
</evidence>
<dbReference type="EMBL" id="JAAXPM010000013">
    <property type="protein sequence ID" value="NKY67570.1"/>
    <property type="molecule type" value="Genomic_DNA"/>
</dbReference>
<dbReference type="PROSITE" id="PS00039">
    <property type="entry name" value="DEAD_ATP_HELICASE"/>
    <property type="match status" value="1"/>
</dbReference>
<dbReference type="Gene3D" id="3.40.50.300">
    <property type="entry name" value="P-loop containing nucleotide triphosphate hydrolases"/>
    <property type="match status" value="2"/>
</dbReference>
<dbReference type="GO" id="GO:0003724">
    <property type="term" value="F:RNA helicase activity"/>
    <property type="evidence" value="ECO:0007669"/>
    <property type="project" value="TreeGrafter"/>
</dbReference>
<dbReference type="InterPro" id="IPR050079">
    <property type="entry name" value="DEAD_box_RNA_helicase"/>
</dbReference>
<dbReference type="RefSeq" id="WP_074427906.1">
    <property type="nucleotide sequence ID" value="NZ_BJEG01000014.1"/>
</dbReference>
<sequence length="445" mass="49477">MDSRFEERLTSVGFTTLTPIQEAVANPLAEGQSIDALAPTGTGKTLAFTWPLLPKLVPNDGEQLLILAPSQELAMQTTRVVRDWANILSLKVLSLTGGANVKHQLDRLKKHPEILVGTPGRVSELIGNGKLKLKRLRTVILDEADELLRDDTANQIDQIWDTIADEDVQVALFGATEVDTTKASGLFERDFLRIDQRHVEIPTAIKHEFWPTARDQRQKRLRQLATQKHFQAMVFFNTTKQLKITASFLAHEHVAMATLVRGDSSTTRAKSLDNFRKGTAKFLLTTDVAARGLDIPDLPAVINFDLPRDGETYTHRAGRTGRMGKAGLVISFGNDHDQRDLKKMVAVEIKTVTGVKTVVSHKAKPQTSSADKAHKVYKTKNTVSDNARKVVSDANDTGEAPQNKQSKKTVKKALNTQPTVSRQDRLAKEKHAKRKHRKNKGKPKH</sequence>
<dbReference type="InterPro" id="IPR000629">
    <property type="entry name" value="RNA-helicase_DEAD-box_CS"/>
</dbReference>
<evidence type="ECO:0000256" key="2">
    <source>
        <dbReference type="ARBA" id="ARBA00022801"/>
    </source>
</evidence>
<dbReference type="PANTHER" id="PTHR47959:SF1">
    <property type="entry name" value="ATP-DEPENDENT RNA HELICASE DBPA"/>
    <property type="match status" value="1"/>
</dbReference>
<evidence type="ECO:0000256" key="1">
    <source>
        <dbReference type="ARBA" id="ARBA00022741"/>
    </source>
</evidence>
<feature type="domain" description="Helicase C-terminal" evidence="9">
    <location>
        <begin position="216"/>
        <end position="366"/>
    </location>
</feature>
<keyword evidence="4 6" id="KW-0067">ATP-binding</keyword>
<dbReference type="Proteomes" id="UP000585749">
    <property type="component" value="Unassembled WGS sequence"/>
</dbReference>
<dbReference type="GO" id="GO:0016787">
    <property type="term" value="F:hydrolase activity"/>
    <property type="evidence" value="ECO:0007669"/>
    <property type="project" value="UniProtKB-KW"/>
</dbReference>
<evidence type="ECO:0000256" key="4">
    <source>
        <dbReference type="ARBA" id="ARBA00022840"/>
    </source>
</evidence>
<dbReference type="Pfam" id="PF00270">
    <property type="entry name" value="DEAD"/>
    <property type="match status" value="1"/>
</dbReference>
<evidence type="ECO:0000256" key="3">
    <source>
        <dbReference type="ARBA" id="ARBA00022806"/>
    </source>
</evidence>
<reference evidence="10 13" key="2">
    <citation type="submission" date="2020-04" db="EMBL/GenBank/DDBJ databases">
        <title>MicrobeNet Type strains.</title>
        <authorList>
            <person name="Nicholson A.C."/>
        </authorList>
    </citation>
    <scope>NUCLEOTIDE SEQUENCE [LARGE SCALE GENOMIC DNA]</scope>
    <source>
        <strain evidence="10 13">CCUG 33494</strain>
    </source>
</reference>
<keyword evidence="3 6" id="KW-0347">Helicase</keyword>
<dbReference type="InterPro" id="IPR014001">
    <property type="entry name" value="Helicase_ATP-bd"/>
</dbReference>
<dbReference type="GO" id="GO:0003676">
    <property type="term" value="F:nucleic acid binding"/>
    <property type="evidence" value="ECO:0007669"/>
    <property type="project" value="InterPro"/>
</dbReference>
<dbReference type="GO" id="GO:0005829">
    <property type="term" value="C:cytosol"/>
    <property type="evidence" value="ECO:0007669"/>
    <property type="project" value="TreeGrafter"/>
</dbReference>
<feature type="domain" description="Helicase ATP-binding" evidence="8">
    <location>
        <begin position="25"/>
        <end position="195"/>
    </location>
</feature>
<dbReference type="PROSITE" id="PS51194">
    <property type="entry name" value="HELICASE_CTER"/>
    <property type="match status" value="1"/>
</dbReference>
<evidence type="ECO:0000313" key="12">
    <source>
        <dbReference type="Proteomes" id="UP000182448"/>
    </source>
</evidence>
<dbReference type="InterPro" id="IPR001650">
    <property type="entry name" value="Helicase_C-like"/>
</dbReference>
<dbReference type="CDD" id="cd00268">
    <property type="entry name" value="DEADc"/>
    <property type="match status" value="1"/>
</dbReference>
<gene>
    <name evidence="11" type="ORF">GA0061075_1157</name>
    <name evidence="10" type="ORF">HF960_07890</name>
</gene>
<comment type="similarity">
    <text evidence="5 6">Belongs to the DEAD box helicase family.</text>
</comment>
<evidence type="ECO:0000313" key="11">
    <source>
        <dbReference type="EMBL" id="SCC08480.1"/>
    </source>
</evidence>
<reference evidence="11 12" key="1">
    <citation type="submission" date="2016-08" db="EMBL/GenBank/DDBJ databases">
        <authorList>
            <person name="Varghese N."/>
            <person name="Submissions Spin"/>
        </authorList>
    </citation>
    <scope>NUCLEOTIDE SEQUENCE [LARGE SCALE GENOMIC DNA]</scope>
    <source>
        <strain evidence="11 12">R-53116</strain>
    </source>
</reference>
<evidence type="ECO:0000313" key="10">
    <source>
        <dbReference type="EMBL" id="NKY67570.1"/>
    </source>
</evidence>
<organism evidence="10 13">
    <name type="scientific">Weissella hellenica</name>
    <dbReference type="NCBI Taxonomy" id="46256"/>
    <lineage>
        <taxon>Bacteria</taxon>
        <taxon>Bacillati</taxon>
        <taxon>Bacillota</taxon>
        <taxon>Bacilli</taxon>
        <taxon>Lactobacillales</taxon>
        <taxon>Lactobacillaceae</taxon>
        <taxon>Weissella</taxon>
    </lineage>
</organism>
<evidence type="ECO:0000256" key="6">
    <source>
        <dbReference type="RuleBase" id="RU000492"/>
    </source>
</evidence>
<dbReference type="SMART" id="SM00487">
    <property type="entry name" value="DEXDc"/>
    <property type="match status" value="1"/>
</dbReference>
<name>A0A4Y4G7Z1_WEIHE</name>
<feature type="compositionally biased region" description="Basic residues" evidence="7">
    <location>
        <begin position="430"/>
        <end position="445"/>
    </location>
</feature>
<keyword evidence="12" id="KW-1185">Reference proteome</keyword>
<protein>
    <submittedName>
        <fullName evidence="10">DEAD/DEAH box helicase</fullName>
    </submittedName>
    <submittedName>
        <fullName evidence="11">Superfamily II DNA and RNA helicase</fullName>
    </submittedName>
</protein>
<dbReference type="InterPro" id="IPR011545">
    <property type="entry name" value="DEAD/DEAH_box_helicase_dom"/>
</dbReference>
<comment type="caution">
    <text evidence="10">The sequence shown here is derived from an EMBL/GenBank/DDBJ whole genome shotgun (WGS) entry which is preliminary data.</text>
</comment>
<evidence type="ECO:0000256" key="7">
    <source>
        <dbReference type="SAM" id="MobiDB-lite"/>
    </source>
</evidence>
<dbReference type="InterPro" id="IPR027417">
    <property type="entry name" value="P-loop_NTPase"/>
</dbReference>
<dbReference type="CDD" id="cd18787">
    <property type="entry name" value="SF2_C_DEAD"/>
    <property type="match status" value="1"/>
</dbReference>
<dbReference type="AlphaFoldDB" id="A0A4Y4G7Z1"/>
<dbReference type="SUPFAM" id="SSF52540">
    <property type="entry name" value="P-loop containing nucleoside triphosphate hydrolases"/>
    <property type="match status" value="1"/>
</dbReference>
<dbReference type="OrthoDB" id="9805696at2"/>
<proteinExistence type="inferred from homology"/>
<dbReference type="InterPro" id="IPR044742">
    <property type="entry name" value="DEAD/DEAH_RhlB"/>
</dbReference>
<evidence type="ECO:0000256" key="5">
    <source>
        <dbReference type="ARBA" id="ARBA00038437"/>
    </source>
</evidence>
<evidence type="ECO:0000259" key="8">
    <source>
        <dbReference type="PROSITE" id="PS51192"/>
    </source>
</evidence>
<dbReference type="Proteomes" id="UP000182448">
    <property type="component" value="Unassembled WGS sequence"/>
</dbReference>
<dbReference type="PANTHER" id="PTHR47959">
    <property type="entry name" value="ATP-DEPENDENT RNA HELICASE RHLE-RELATED"/>
    <property type="match status" value="1"/>
</dbReference>
<evidence type="ECO:0000313" key="13">
    <source>
        <dbReference type="Proteomes" id="UP000585749"/>
    </source>
</evidence>
<keyword evidence="1 6" id="KW-0547">Nucleotide-binding</keyword>
<dbReference type="SMART" id="SM00490">
    <property type="entry name" value="HELICc"/>
    <property type="match status" value="1"/>
</dbReference>
<dbReference type="GO" id="GO:0005524">
    <property type="term" value="F:ATP binding"/>
    <property type="evidence" value="ECO:0007669"/>
    <property type="project" value="UniProtKB-KW"/>
</dbReference>
<dbReference type="EMBL" id="FMAW01000015">
    <property type="protein sequence ID" value="SCC08480.1"/>
    <property type="molecule type" value="Genomic_DNA"/>
</dbReference>
<accession>A0A4Y4G7Z1</accession>